<dbReference type="PANTHER" id="PTHR24148:SF73">
    <property type="entry name" value="HET DOMAIN PROTEIN (AFU_ORTHOLOGUE AFUA_8G01020)"/>
    <property type="match status" value="1"/>
</dbReference>
<dbReference type="InParanoid" id="A0A0C3I1P8"/>
<keyword evidence="3" id="KW-1185">Reference proteome</keyword>
<dbReference type="HOGENOM" id="CLU_343262_0_0_1"/>
<dbReference type="STRING" id="913774.A0A0C3I1P8"/>
<feature type="domain" description="Heterokaryon incompatibility" evidence="1">
    <location>
        <begin position="53"/>
        <end position="177"/>
    </location>
</feature>
<dbReference type="Proteomes" id="UP000054321">
    <property type="component" value="Unassembled WGS sequence"/>
</dbReference>
<dbReference type="InterPro" id="IPR010730">
    <property type="entry name" value="HET"/>
</dbReference>
<evidence type="ECO:0000313" key="3">
    <source>
        <dbReference type="Proteomes" id="UP000054321"/>
    </source>
</evidence>
<protein>
    <recommendedName>
        <fullName evidence="1">Heterokaryon incompatibility domain-containing protein</fullName>
    </recommendedName>
</protein>
<evidence type="ECO:0000313" key="2">
    <source>
        <dbReference type="EMBL" id="KIN08362.1"/>
    </source>
</evidence>
<evidence type="ECO:0000259" key="1">
    <source>
        <dbReference type="Pfam" id="PF06985"/>
    </source>
</evidence>
<gene>
    <name evidence="2" type="ORF">OIDMADRAFT_140759</name>
</gene>
<dbReference type="PANTHER" id="PTHR24148">
    <property type="entry name" value="ANKYRIN REPEAT DOMAIN-CONTAINING PROTEIN 39 HOMOLOG-RELATED"/>
    <property type="match status" value="1"/>
</dbReference>
<sequence>MAGPDANTYMYEPLTDEPNTHPIRLCRLAPAASHEEEIRCELFNTTLDAKNDFEALSYTWGDVADTLPIFIHDKRFYVTRNLAVALRNLRHVDQERVMWIDAISINQLDVLEKNQQVQQMKNIFSPGGARRVVVWLGVIPNARKAIDFCERMRFCQEEIFSWSNKCQKRRDARKQYGSKSMLEQPYDDEAAVHAAKELWTYMEVNKHSRDPLTYFLNQSVIYRGAAEMDENQLAEVRGHENFEFNESFLIDSSNGKRTAYEAARLLWNRMREPNQSRDDDPEPDQQQFEGDSGNSIALFIAQNPSASAHDIMKYAEAKREESSPGKDVWDQIQRNQDARQAARLLWEKIEEKREHKVMSDLQYELNLEHQEESKTCQYMFLDAPWWSRVWILQEVIHAGEVVVLFAEGGGYVSLEELLIAHDYWKTWQQLHNNKSAFTSTFASLRTRQQQFESKDADVSTLTSAWNRDQGGLNQAVRQLSRPPGPTEQDLYNMGFANAMQLTDPRGHFKDLRAAAKAAPNRTGTMYPPNLGGLIMNFRNQHATDARDKLYALMGMAAPGSQGTDIPVDYRVLTKKLYIMAARALLKKLLLILLLVESPERAIAVDGDLALPSWVPDHRTRQHIFPILQLSRQAFLSADHGFPPVEQEPRFRQAVDAETLVLRGLYVGVVTSTFDARFTDQAALIGRDIVRLITYDLDPASRYKTADELELAGARDGCGSARGWDRPDPVKDSSWGPVHTKTGDSIIIVAGLSIPIVVRRVDRESESRSEEKYLFVGTCWLVDSRVNPQIFVTRDWTHGSGFSPIMFGSALRGLPSDWKPEEFTLC</sequence>
<name>A0A0C3I1P8_OIDMZ</name>
<organism evidence="2 3">
    <name type="scientific">Oidiodendron maius (strain Zn)</name>
    <dbReference type="NCBI Taxonomy" id="913774"/>
    <lineage>
        <taxon>Eukaryota</taxon>
        <taxon>Fungi</taxon>
        <taxon>Dikarya</taxon>
        <taxon>Ascomycota</taxon>
        <taxon>Pezizomycotina</taxon>
        <taxon>Leotiomycetes</taxon>
        <taxon>Leotiomycetes incertae sedis</taxon>
        <taxon>Myxotrichaceae</taxon>
        <taxon>Oidiodendron</taxon>
    </lineage>
</organism>
<proteinExistence type="predicted"/>
<reference evidence="3" key="2">
    <citation type="submission" date="2015-01" db="EMBL/GenBank/DDBJ databases">
        <title>Evolutionary Origins and Diversification of the Mycorrhizal Mutualists.</title>
        <authorList>
            <consortium name="DOE Joint Genome Institute"/>
            <consortium name="Mycorrhizal Genomics Consortium"/>
            <person name="Kohler A."/>
            <person name="Kuo A."/>
            <person name="Nagy L.G."/>
            <person name="Floudas D."/>
            <person name="Copeland A."/>
            <person name="Barry K.W."/>
            <person name="Cichocki N."/>
            <person name="Veneault-Fourrey C."/>
            <person name="LaButti K."/>
            <person name="Lindquist E.A."/>
            <person name="Lipzen A."/>
            <person name="Lundell T."/>
            <person name="Morin E."/>
            <person name="Murat C."/>
            <person name="Riley R."/>
            <person name="Ohm R."/>
            <person name="Sun H."/>
            <person name="Tunlid A."/>
            <person name="Henrissat B."/>
            <person name="Grigoriev I.V."/>
            <person name="Hibbett D.S."/>
            <person name="Martin F."/>
        </authorList>
    </citation>
    <scope>NUCLEOTIDE SEQUENCE [LARGE SCALE GENOMIC DNA]</scope>
    <source>
        <strain evidence="3">Zn</strain>
    </source>
</reference>
<dbReference type="AlphaFoldDB" id="A0A0C3I1P8"/>
<dbReference type="OrthoDB" id="2157530at2759"/>
<accession>A0A0C3I1P8</accession>
<reference evidence="2 3" key="1">
    <citation type="submission" date="2014-04" db="EMBL/GenBank/DDBJ databases">
        <authorList>
            <consortium name="DOE Joint Genome Institute"/>
            <person name="Kuo A."/>
            <person name="Martino E."/>
            <person name="Perotto S."/>
            <person name="Kohler A."/>
            <person name="Nagy L.G."/>
            <person name="Floudas D."/>
            <person name="Copeland A."/>
            <person name="Barry K.W."/>
            <person name="Cichocki N."/>
            <person name="Veneault-Fourrey C."/>
            <person name="LaButti K."/>
            <person name="Lindquist E.A."/>
            <person name="Lipzen A."/>
            <person name="Lundell T."/>
            <person name="Morin E."/>
            <person name="Murat C."/>
            <person name="Sun H."/>
            <person name="Tunlid A."/>
            <person name="Henrissat B."/>
            <person name="Grigoriev I.V."/>
            <person name="Hibbett D.S."/>
            <person name="Martin F."/>
            <person name="Nordberg H.P."/>
            <person name="Cantor M.N."/>
            <person name="Hua S.X."/>
        </authorList>
    </citation>
    <scope>NUCLEOTIDE SEQUENCE [LARGE SCALE GENOMIC DNA]</scope>
    <source>
        <strain evidence="2 3">Zn</strain>
    </source>
</reference>
<dbReference type="EMBL" id="KN832870">
    <property type="protein sequence ID" value="KIN08362.1"/>
    <property type="molecule type" value="Genomic_DNA"/>
</dbReference>
<dbReference type="Pfam" id="PF06985">
    <property type="entry name" value="HET"/>
    <property type="match status" value="1"/>
</dbReference>
<dbReference type="InterPro" id="IPR052895">
    <property type="entry name" value="HetReg/Transcr_Mod"/>
</dbReference>